<dbReference type="InterPro" id="IPR012337">
    <property type="entry name" value="RNaseH-like_sf"/>
</dbReference>
<feature type="domain" description="DNA-directed DNA polymerase family B multifunctional" evidence="8">
    <location>
        <begin position="362"/>
        <end position="757"/>
    </location>
</feature>
<dbReference type="InterPro" id="IPR036397">
    <property type="entry name" value="RNaseH_sf"/>
</dbReference>
<dbReference type="RefSeq" id="WP_125670773.1">
    <property type="nucleotide sequence ID" value="NZ_RCOS01000062.1"/>
</dbReference>
<dbReference type="GO" id="GO:0006261">
    <property type="term" value="P:DNA-templated DNA replication"/>
    <property type="evidence" value="ECO:0007669"/>
    <property type="project" value="TreeGrafter"/>
</dbReference>
<dbReference type="Gene3D" id="3.30.342.10">
    <property type="entry name" value="DNA Polymerase, chain B, domain 1"/>
    <property type="match status" value="1"/>
</dbReference>
<keyword evidence="4 7" id="KW-0239">DNA-directed DNA polymerase</keyword>
<dbReference type="Proteomes" id="UP000277582">
    <property type="component" value="Unassembled WGS sequence"/>
</dbReference>
<dbReference type="SMART" id="SM00486">
    <property type="entry name" value="POLBc"/>
    <property type="match status" value="1"/>
</dbReference>
<dbReference type="AlphaFoldDB" id="A0A3R9R030"/>
<proteinExistence type="inferred from homology"/>
<dbReference type="GO" id="GO:0003677">
    <property type="term" value="F:DNA binding"/>
    <property type="evidence" value="ECO:0007669"/>
    <property type="project" value="UniProtKB-KW"/>
</dbReference>
<dbReference type="NCBIfam" id="TIGR00592">
    <property type="entry name" value="pol2"/>
    <property type="match status" value="1"/>
</dbReference>
<evidence type="ECO:0000313" key="11">
    <source>
        <dbReference type="EMBL" id="RZN63336.1"/>
    </source>
</evidence>
<evidence type="ECO:0000256" key="7">
    <source>
        <dbReference type="RuleBase" id="RU000442"/>
    </source>
</evidence>
<evidence type="ECO:0000256" key="6">
    <source>
        <dbReference type="ARBA" id="ARBA00049244"/>
    </source>
</evidence>
<evidence type="ECO:0000256" key="3">
    <source>
        <dbReference type="ARBA" id="ARBA00022695"/>
    </source>
</evidence>
<dbReference type="Gene3D" id="1.10.287.690">
    <property type="entry name" value="Helix hairpin bin"/>
    <property type="match status" value="1"/>
</dbReference>
<evidence type="ECO:0000313" key="12">
    <source>
        <dbReference type="Proteomes" id="UP000277582"/>
    </source>
</evidence>
<comment type="catalytic activity">
    <reaction evidence="6 7">
        <text>DNA(n) + a 2'-deoxyribonucleoside 5'-triphosphate = DNA(n+1) + diphosphate</text>
        <dbReference type="Rhea" id="RHEA:22508"/>
        <dbReference type="Rhea" id="RHEA-COMP:17339"/>
        <dbReference type="Rhea" id="RHEA-COMP:17340"/>
        <dbReference type="ChEBI" id="CHEBI:33019"/>
        <dbReference type="ChEBI" id="CHEBI:61560"/>
        <dbReference type="ChEBI" id="CHEBI:173112"/>
        <dbReference type="EC" id="2.7.7.7"/>
    </reaction>
</comment>
<evidence type="ECO:0000256" key="2">
    <source>
        <dbReference type="ARBA" id="ARBA00022679"/>
    </source>
</evidence>
<evidence type="ECO:0000313" key="10">
    <source>
        <dbReference type="EMBL" id="RSN76149.1"/>
    </source>
</evidence>
<comment type="caution">
    <text evidence="10">The sequence shown here is derived from an EMBL/GenBank/DDBJ whole genome shotgun (WGS) entry which is preliminary data.</text>
</comment>
<organism evidence="10 12">
    <name type="scientific">Candidatus Methanodesulfokora washburnensis</name>
    <dbReference type="NCBI Taxonomy" id="2478471"/>
    <lineage>
        <taxon>Archaea</taxon>
        <taxon>Thermoproteota</taxon>
        <taxon>Candidatus Korarchaeia</taxon>
        <taxon>Candidatus Korarchaeia incertae sedis</taxon>
        <taxon>Candidatus Methanodesulfokora</taxon>
    </lineage>
</organism>
<keyword evidence="3 7" id="KW-0548">Nucleotidyltransferase</keyword>
<comment type="similarity">
    <text evidence="1 7">Belongs to the DNA polymerase type-B family.</text>
</comment>
<dbReference type="SUPFAM" id="SSF56672">
    <property type="entry name" value="DNA/RNA polymerases"/>
    <property type="match status" value="1"/>
</dbReference>
<dbReference type="PROSITE" id="PS00116">
    <property type="entry name" value="DNA_POLYMERASE_B"/>
    <property type="match status" value="1"/>
</dbReference>
<protein>
    <recommendedName>
        <fullName evidence="7">DNA polymerase</fullName>
        <ecNumber evidence="7">2.7.7.7</ecNumber>
    </recommendedName>
</protein>
<dbReference type="Gene3D" id="3.90.1600.10">
    <property type="entry name" value="Palm domain of DNA polymerase"/>
    <property type="match status" value="1"/>
</dbReference>
<dbReference type="SUPFAM" id="SSF53098">
    <property type="entry name" value="Ribonuclease H-like"/>
    <property type="match status" value="1"/>
</dbReference>
<keyword evidence="2 7" id="KW-0808">Transferase</keyword>
<evidence type="ECO:0000313" key="13">
    <source>
        <dbReference type="Proteomes" id="UP000316217"/>
    </source>
</evidence>
<dbReference type="GO" id="GO:0000166">
    <property type="term" value="F:nucleotide binding"/>
    <property type="evidence" value="ECO:0007669"/>
    <property type="project" value="InterPro"/>
</dbReference>
<reference evidence="10 12" key="1">
    <citation type="submission" date="2018-10" db="EMBL/GenBank/DDBJ databases">
        <title>Co-occurring genomic capacity for anaerobic methane metabolism and dissimilatory sulfite reduction discovered in the Korarchaeota.</title>
        <authorList>
            <person name="Mckay L.J."/>
            <person name="Dlakic M."/>
            <person name="Fields M.W."/>
            <person name="Delmont T.O."/>
            <person name="Eren A.M."/>
            <person name="Jay Z.J."/>
            <person name="Klingelsmith K.B."/>
            <person name="Rusch D.B."/>
            <person name="Inskeep W.P."/>
        </authorList>
    </citation>
    <scope>NUCLEOTIDE SEQUENCE [LARGE SCALE GENOMIC DNA]</scope>
    <source>
        <strain evidence="10 12">MDKW</strain>
    </source>
</reference>
<dbReference type="PRINTS" id="PR00106">
    <property type="entry name" value="DNAPOLB"/>
</dbReference>
<dbReference type="InterPro" id="IPR042087">
    <property type="entry name" value="DNA_pol_B_thumb"/>
</dbReference>
<dbReference type="GO" id="GO:0003887">
    <property type="term" value="F:DNA-directed DNA polymerase activity"/>
    <property type="evidence" value="ECO:0007669"/>
    <property type="project" value="UniProtKB-KW"/>
</dbReference>
<evidence type="ECO:0000259" key="8">
    <source>
        <dbReference type="Pfam" id="PF00136"/>
    </source>
</evidence>
<dbReference type="EMBL" id="RCOS01000062">
    <property type="protein sequence ID" value="RSN76149.1"/>
    <property type="molecule type" value="Genomic_DNA"/>
</dbReference>
<dbReference type="InterPro" id="IPR017964">
    <property type="entry name" value="DNA-dir_DNA_pol_B_CS"/>
</dbReference>
<evidence type="ECO:0000259" key="9">
    <source>
        <dbReference type="Pfam" id="PF03104"/>
    </source>
</evidence>
<dbReference type="InterPro" id="IPR006172">
    <property type="entry name" value="DNA-dir_DNA_pol_B"/>
</dbReference>
<feature type="domain" description="DNA-directed DNA polymerase family B exonuclease" evidence="9">
    <location>
        <begin position="111"/>
        <end position="202"/>
    </location>
</feature>
<dbReference type="InterPro" id="IPR006134">
    <property type="entry name" value="DNA-dir_DNA_pol_B_multi_dom"/>
</dbReference>
<gene>
    <name evidence="10" type="ORF">D6D85_04130</name>
    <name evidence="11" type="ORF">EF810_01050</name>
</gene>
<evidence type="ECO:0000256" key="4">
    <source>
        <dbReference type="ARBA" id="ARBA00022932"/>
    </source>
</evidence>
<accession>A0A3R9R030</accession>
<keyword evidence="5 7" id="KW-0238">DNA-binding</keyword>
<dbReference type="OrthoDB" id="323192at2157"/>
<dbReference type="Pfam" id="PF00136">
    <property type="entry name" value="DNA_pol_B"/>
    <property type="match status" value="1"/>
</dbReference>
<evidence type="ECO:0000256" key="5">
    <source>
        <dbReference type="ARBA" id="ARBA00023125"/>
    </source>
</evidence>
<dbReference type="Gene3D" id="1.10.132.60">
    <property type="entry name" value="DNA polymerase family B, C-terminal domain"/>
    <property type="match status" value="1"/>
</dbReference>
<dbReference type="PANTHER" id="PTHR10322:SF23">
    <property type="entry name" value="DNA POLYMERASE DELTA CATALYTIC SUBUNIT"/>
    <property type="match status" value="1"/>
</dbReference>
<dbReference type="EMBL" id="RXII01000016">
    <property type="protein sequence ID" value="RZN63336.1"/>
    <property type="molecule type" value="Genomic_DNA"/>
</dbReference>
<keyword evidence="7" id="KW-0235">DNA replication</keyword>
<sequence>MRLSFWLLDINTEKEDSRPEVQIWGITEDGRRVLLLDRSFIGSFFVVPKNLSPDEVAKKISAVKGVEKTEIVRRKLLGKEIDAIRVYVRDPDEIDEVAKKISKMEFVNGCYGHDIRYSMQYMFEKGISPSSWFEVEVEEEAKSNVRVDGVFRIVGDFKRVERSNLPDLRIMAFHCVLIGGKGSPDPERDPITAISVLGDDVKTFIGDERDVLSSFVGYISSFDPDIIFGYGTNKRDWDYLVKRAKINGIHLDVGRVKSEPHTSVYGHVSITGRANMDLMDFAEDLYEVKLKTLENVAEYLGLGRPDDIEEHELREMREKGDLGSIAEFSRRRVNLIRRIGDKFIEYAVQLSQIVGLPLDHVASAAVGFRVEWFIIREALERGELIPQRKEVSAETYVGGMVLTPKPGIHSNVAVLDFASMYPNIMVLNNISPDTYIPPDEKVPPEECNIAPEVGYCFRKEPPGLYKEILRKLLSARKEIKEALARAKEGSAEYKLLAAREKAIKVIANATYGYCGWVGARWYMKPVAEATAAWGRYTIRRAMEIAKEMELEIIYGDTDSIFVKYDAEKVNKLLEEIKRELSLDIKLERVFKRIIFTEAKKRYAGLLEDGTIDVVGLEFVRGDWPKIARDAQKKVIEIILTEENVERGIKRAKEYVLDLVSMMKAGKIPLKHYIIWKEITKSAEDYKARAPHVEVARIMREKGWRIQPGDKVGYVVVKGSGKLYQRSLPYFMARIEDIDVEYYIENQVIPAVMRVLSPLGVKELGISTGGLADFF</sequence>
<dbReference type="InterPro" id="IPR050240">
    <property type="entry name" value="DNA_pol_type-B"/>
</dbReference>
<dbReference type="Proteomes" id="UP000316217">
    <property type="component" value="Unassembled WGS sequence"/>
</dbReference>
<dbReference type="InterPro" id="IPR043502">
    <property type="entry name" value="DNA/RNA_pol_sf"/>
</dbReference>
<dbReference type="EC" id="2.7.7.7" evidence="7"/>
<dbReference type="Pfam" id="PF03104">
    <property type="entry name" value="DNA_pol_B_exo1"/>
    <property type="match status" value="2"/>
</dbReference>
<name>A0A3R9R030_9CREN</name>
<dbReference type="InterPro" id="IPR023211">
    <property type="entry name" value="DNA_pol_palm_dom_sf"/>
</dbReference>
<dbReference type="InterPro" id="IPR006133">
    <property type="entry name" value="DNA-dir_DNA_pol_B_exonuc"/>
</dbReference>
<evidence type="ECO:0000256" key="1">
    <source>
        <dbReference type="ARBA" id="ARBA00005755"/>
    </source>
</evidence>
<reference evidence="11 13" key="2">
    <citation type="journal article" date="2019" name="Nat. Microbiol.">
        <title>Wide diversity of methane and short-chain alkane metabolisms in uncultured archaea.</title>
        <authorList>
            <person name="Borrel G."/>
            <person name="Adam P.S."/>
            <person name="McKay L.J."/>
            <person name="Chen L.X."/>
            <person name="Sierra-Garcia I.N."/>
            <person name="Sieber C.M."/>
            <person name="Letourneur Q."/>
            <person name="Ghozlane A."/>
            <person name="Andersen G.L."/>
            <person name="Li W.J."/>
            <person name="Hallam S.J."/>
            <person name="Muyzer G."/>
            <person name="de Oliveira V.M."/>
            <person name="Inskeep W.P."/>
            <person name="Banfield J.F."/>
            <person name="Gribaldo S."/>
        </authorList>
    </citation>
    <scope>NUCLEOTIDE SEQUENCE [LARGE SCALE GENOMIC DNA]</scope>
    <source>
        <strain evidence="11">NM4</strain>
    </source>
</reference>
<dbReference type="PANTHER" id="PTHR10322">
    <property type="entry name" value="DNA POLYMERASE CATALYTIC SUBUNIT"/>
    <property type="match status" value="1"/>
</dbReference>
<dbReference type="Gene3D" id="3.30.420.10">
    <property type="entry name" value="Ribonuclease H-like superfamily/Ribonuclease H"/>
    <property type="match status" value="1"/>
</dbReference>
<feature type="domain" description="DNA-directed DNA polymerase family B exonuclease" evidence="9">
    <location>
        <begin position="207"/>
        <end position="296"/>
    </location>
</feature>
<keyword evidence="12" id="KW-1185">Reference proteome</keyword>